<name>A0ABW7XPS1_9MICO</name>
<dbReference type="Proteomes" id="UP001611580">
    <property type="component" value="Unassembled WGS sequence"/>
</dbReference>
<reference evidence="2 3" key="1">
    <citation type="submission" date="2024-10" db="EMBL/GenBank/DDBJ databases">
        <title>The Natural Products Discovery Center: Release of the First 8490 Sequenced Strains for Exploring Actinobacteria Biosynthetic Diversity.</title>
        <authorList>
            <person name="Kalkreuter E."/>
            <person name="Kautsar S.A."/>
            <person name="Yang D."/>
            <person name="Bader C.D."/>
            <person name="Teijaro C.N."/>
            <person name="Fluegel L."/>
            <person name="Davis C.M."/>
            <person name="Simpson J.R."/>
            <person name="Lauterbach L."/>
            <person name="Steele A.D."/>
            <person name="Gui C."/>
            <person name="Meng S."/>
            <person name="Li G."/>
            <person name="Viehrig K."/>
            <person name="Ye F."/>
            <person name="Su P."/>
            <person name="Kiefer A.F."/>
            <person name="Nichols A."/>
            <person name="Cepeda A.J."/>
            <person name="Yan W."/>
            <person name="Fan B."/>
            <person name="Jiang Y."/>
            <person name="Adhikari A."/>
            <person name="Zheng C.-J."/>
            <person name="Schuster L."/>
            <person name="Cowan T.M."/>
            <person name="Smanski M.J."/>
            <person name="Chevrette M.G."/>
            <person name="De Carvalho L.P.S."/>
            <person name="Shen B."/>
        </authorList>
    </citation>
    <scope>NUCLEOTIDE SEQUENCE [LARGE SCALE GENOMIC DNA]</scope>
    <source>
        <strain evidence="2 3">NPDC019481</strain>
    </source>
</reference>
<accession>A0ABW7XPS1</accession>
<organism evidence="2 3">
    <name type="scientific">Promicromonospora kroppenstedtii</name>
    <dbReference type="NCBI Taxonomy" id="440482"/>
    <lineage>
        <taxon>Bacteria</taxon>
        <taxon>Bacillati</taxon>
        <taxon>Actinomycetota</taxon>
        <taxon>Actinomycetes</taxon>
        <taxon>Micrococcales</taxon>
        <taxon>Promicromonosporaceae</taxon>
        <taxon>Promicromonospora</taxon>
    </lineage>
</organism>
<comment type="caution">
    <text evidence="2">The sequence shown here is derived from an EMBL/GenBank/DDBJ whole genome shotgun (WGS) entry which is preliminary data.</text>
</comment>
<evidence type="ECO:0000313" key="3">
    <source>
        <dbReference type="Proteomes" id="UP001611580"/>
    </source>
</evidence>
<keyword evidence="1" id="KW-0812">Transmembrane</keyword>
<keyword evidence="1" id="KW-0472">Membrane</keyword>
<dbReference type="EMBL" id="JBIRYI010000015">
    <property type="protein sequence ID" value="MFI2489548.1"/>
    <property type="molecule type" value="Genomic_DNA"/>
</dbReference>
<feature type="transmembrane region" description="Helical" evidence="1">
    <location>
        <begin position="18"/>
        <end position="39"/>
    </location>
</feature>
<feature type="transmembrane region" description="Helical" evidence="1">
    <location>
        <begin position="90"/>
        <end position="112"/>
    </location>
</feature>
<proteinExistence type="predicted"/>
<protein>
    <submittedName>
        <fullName evidence="2">Uncharacterized protein</fullName>
    </submittedName>
</protein>
<dbReference type="RefSeq" id="WP_397406860.1">
    <property type="nucleotide sequence ID" value="NZ_JBIRYI010000015.1"/>
</dbReference>
<evidence type="ECO:0000256" key="1">
    <source>
        <dbReference type="SAM" id="Phobius"/>
    </source>
</evidence>
<gene>
    <name evidence="2" type="ORF">ACH47X_21735</name>
</gene>
<feature type="transmembrane region" description="Helical" evidence="1">
    <location>
        <begin position="118"/>
        <end position="140"/>
    </location>
</feature>
<keyword evidence="1" id="KW-1133">Transmembrane helix</keyword>
<keyword evidence="3" id="KW-1185">Reference proteome</keyword>
<evidence type="ECO:0000313" key="2">
    <source>
        <dbReference type="EMBL" id="MFI2489548.1"/>
    </source>
</evidence>
<feature type="transmembrane region" description="Helical" evidence="1">
    <location>
        <begin position="51"/>
        <end position="70"/>
    </location>
</feature>
<sequence length="168" mass="17930">MTDGAGTRHRSAGLRRTYLSLGLGELAAVVVFVVAQPVVAARLGDAGGRALWWAMAPLLVVLLQGSAYWLAARGWLPGSGRAGMPHGLALVYRAFRLLDPVLLAACLAGLLLTGTDGGALVVCLLVWAFGALEYVNYFVVRLSYPLAEWFALVGRRRTPALVRDIASR</sequence>